<accession>A0AAN8UZX2</accession>
<feature type="non-terminal residue" evidence="9">
    <location>
        <position position="63"/>
    </location>
</feature>
<evidence type="ECO:0000256" key="4">
    <source>
        <dbReference type="ARBA" id="ARBA00022692"/>
    </source>
</evidence>
<evidence type="ECO:0000259" key="7">
    <source>
        <dbReference type="Pfam" id="PF06454"/>
    </source>
</evidence>
<dbReference type="EMBL" id="JBAMMX010000021">
    <property type="protein sequence ID" value="KAK6920031.1"/>
    <property type="molecule type" value="Genomic_DNA"/>
</dbReference>
<name>A0AAN8UZX2_9MAGN</name>
<comment type="subcellular location">
    <subcellularLocation>
        <location evidence="1">Vacuole membrane</location>
        <topology evidence="1">Multi-pass membrane protein</topology>
    </subcellularLocation>
</comment>
<keyword evidence="3" id="KW-0926">Vacuole</keyword>
<sequence>DNICYTLCAAYAVVSSVALVRIELRVPESGWTTQKVFHFMNFIVNGVCNSFTVRAVVFGFNKQ</sequence>
<keyword evidence="6" id="KW-0472">Membrane</keyword>
<dbReference type="InterPro" id="IPR009457">
    <property type="entry name" value="THH1/TOM1/TOM3_dom"/>
</dbReference>
<dbReference type="PANTHER" id="PTHR31142">
    <property type="entry name" value="TOBAMOVIRUS MULTIPLICATION PROTEIN 1-LIKE ISOFORM X1"/>
    <property type="match status" value="1"/>
</dbReference>
<keyword evidence="5" id="KW-1133">Transmembrane helix</keyword>
<organism evidence="9 10">
    <name type="scientific">Dillenia turbinata</name>
    <dbReference type="NCBI Taxonomy" id="194707"/>
    <lineage>
        <taxon>Eukaryota</taxon>
        <taxon>Viridiplantae</taxon>
        <taxon>Streptophyta</taxon>
        <taxon>Embryophyta</taxon>
        <taxon>Tracheophyta</taxon>
        <taxon>Spermatophyta</taxon>
        <taxon>Magnoliopsida</taxon>
        <taxon>eudicotyledons</taxon>
        <taxon>Gunneridae</taxon>
        <taxon>Pentapetalae</taxon>
        <taxon>Dilleniales</taxon>
        <taxon>Dilleniaceae</taxon>
        <taxon>Dillenia</taxon>
    </lineage>
</organism>
<evidence type="ECO:0000256" key="3">
    <source>
        <dbReference type="ARBA" id="ARBA00022554"/>
    </source>
</evidence>
<evidence type="ECO:0000256" key="1">
    <source>
        <dbReference type="ARBA" id="ARBA00004128"/>
    </source>
</evidence>
<comment type="similarity">
    <text evidence="2">Belongs to the plant tobamovirus multiplication TOM1 protein family.</text>
</comment>
<evidence type="ECO:0000313" key="9">
    <source>
        <dbReference type="EMBL" id="KAK6920032.1"/>
    </source>
</evidence>
<feature type="domain" description="THH1/TOM1/TOM3" evidence="7">
    <location>
        <begin position="1"/>
        <end position="62"/>
    </location>
</feature>
<proteinExistence type="inferred from homology"/>
<dbReference type="PANTHER" id="PTHR31142:SF1">
    <property type="entry name" value="TOBAMOVIRUS MULTIPLICATION PROTEIN 1"/>
    <property type="match status" value="1"/>
</dbReference>
<dbReference type="EMBL" id="JBAMMX010000021">
    <property type="protein sequence ID" value="KAK6920032.1"/>
    <property type="molecule type" value="Genomic_DNA"/>
</dbReference>
<evidence type="ECO:0000256" key="5">
    <source>
        <dbReference type="ARBA" id="ARBA00022989"/>
    </source>
</evidence>
<dbReference type="InterPro" id="IPR040226">
    <property type="entry name" value="THH1/TOM1/TOM3"/>
</dbReference>
<evidence type="ECO:0000313" key="10">
    <source>
        <dbReference type="Proteomes" id="UP001370490"/>
    </source>
</evidence>
<evidence type="ECO:0000256" key="6">
    <source>
        <dbReference type="ARBA" id="ARBA00023136"/>
    </source>
</evidence>
<keyword evidence="4" id="KW-0812">Transmembrane</keyword>
<dbReference type="AlphaFoldDB" id="A0AAN8UZX2"/>
<dbReference type="Proteomes" id="UP001370490">
    <property type="component" value="Unassembled WGS sequence"/>
</dbReference>
<protein>
    <submittedName>
        <fullName evidence="9">THH1/TOM1/TOM3 domain</fullName>
    </submittedName>
</protein>
<dbReference type="Pfam" id="PF06454">
    <property type="entry name" value="THH1_TOM1-3_dom"/>
    <property type="match status" value="1"/>
</dbReference>
<comment type="caution">
    <text evidence="9">The sequence shown here is derived from an EMBL/GenBank/DDBJ whole genome shotgun (WGS) entry which is preliminary data.</text>
</comment>
<gene>
    <name evidence="8" type="ORF">RJ641_015935</name>
    <name evidence="9" type="ORF">RJ641_015936</name>
</gene>
<evidence type="ECO:0000256" key="2">
    <source>
        <dbReference type="ARBA" id="ARBA00006779"/>
    </source>
</evidence>
<evidence type="ECO:0000313" key="8">
    <source>
        <dbReference type="EMBL" id="KAK6920031.1"/>
    </source>
</evidence>
<feature type="non-terminal residue" evidence="9">
    <location>
        <position position="1"/>
    </location>
</feature>
<reference evidence="9 10" key="1">
    <citation type="submission" date="2023-12" db="EMBL/GenBank/DDBJ databases">
        <title>A high-quality genome assembly for Dillenia turbinata (Dilleniales).</title>
        <authorList>
            <person name="Chanderbali A."/>
        </authorList>
    </citation>
    <scope>NUCLEOTIDE SEQUENCE [LARGE SCALE GENOMIC DNA]</scope>
    <source>
        <strain evidence="9">LSX21</strain>
        <tissue evidence="9">Leaf</tissue>
    </source>
</reference>
<dbReference type="GO" id="GO:0009705">
    <property type="term" value="C:plant-type vacuole membrane"/>
    <property type="evidence" value="ECO:0007669"/>
    <property type="project" value="TreeGrafter"/>
</dbReference>
<keyword evidence="10" id="KW-1185">Reference proteome</keyword>